<reference evidence="3" key="1">
    <citation type="submission" date="2021-03" db="EMBL/GenBank/DDBJ databases">
        <authorList>
            <person name="Li Z."/>
            <person name="Yang C."/>
        </authorList>
    </citation>
    <scope>NUCLEOTIDE SEQUENCE</scope>
    <source>
        <strain evidence="3">Dzin_1.0</strain>
        <tissue evidence="3">Leaf</tissue>
    </source>
</reference>
<evidence type="ECO:0000313" key="4">
    <source>
        <dbReference type="Proteomes" id="UP001085076"/>
    </source>
</evidence>
<dbReference type="PROSITE" id="PS51257">
    <property type="entry name" value="PROKAR_LIPOPROTEIN"/>
    <property type="match status" value="1"/>
</dbReference>
<feature type="compositionally biased region" description="Polar residues" evidence="1">
    <location>
        <begin position="500"/>
        <end position="510"/>
    </location>
</feature>
<dbReference type="PANTHER" id="PTHR37254">
    <property type="entry name" value="OS01G0100500 PROTEIN"/>
    <property type="match status" value="1"/>
</dbReference>
<feature type="transmembrane region" description="Helical" evidence="2">
    <location>
        <begin position="387"/>
        <end position="408"/>
    </location>
</feature>
<evidence type="ECO:0000256" key="1">
    <source>
        <dbReference type="SAM" id="MobiDB-lite"/>
    </source>
</evidence>
<evidence type="ECO:0000256" key="2">
    <source>
        <dbReference type="SAM" id="Phobius"/>
    </source>
</evidence>
<reference evidence="3" key="2">
    <citation type="journal article" date="2022" name="Hortic Res">
        <title>The genome of Dioscorea zingiberensis sheds light on the biosynthesis, origin and evolution of the medicinally important diosgenin saponins.</title>
        <authorList>
            <person name="Li Y."/>
            <person name="Tan C."/>
            <person name="Li Z."/>
            <person name="Guo J."/>
            <person name="Li S."/>
            <person name="Chen X."/>
            <person name="Wang C."/>
            <person name="Dai X."/>
            <person name="Yang H."/>
            <person name="Song W."/>
            <person name="Hou L."/>
            <person name="Xu J."/>
            <person name="Tong Z."/>
            <person name="Xu A."/>
            <person name="Yuan X."/>
            <person name="Wang W."/>
            <person name="Yang Q."/>
            <person name="Chen L."/>
            <person name="Sun Z."/>
            <person name="Wang K."/>
            <person name="Pan B."/>
            <person name="Chen J."/>
            <person name="Bao Y."/>
            <person name="Liu F."/>
            <person name="Qi X."/>
            <person name="Gang D.R."/>
            <person name="Wen J."/>
            <person name="Li J."/>
        </authorList>
    </citation>
    <scope>NUCLEOTIDE SEQUENCE</scope>
    <source>
        <strain evidence="3">Dzin_1.0</strain>
    </source>
</reference>
<keyword evidence="2" id="KW-0812">Transmembrane</keyword>
<comment type="caution">
    <text evidence="3">The sequence shown here is derived from an EMBL/GenBank/DDBJ whole genome shotgun (WGS) entry which is preliminary data.</text>
</comment>
<dbReference type="AlphaFoldDB" id="A0A9D5HU47"/>
<gene>
    <name evidence="3" type="ORF">J5N97_007325</name>
</gene>
<feature type="region of interest" description="Disordered" evidence="1">
    <location>
        <begin position="479"/>
        <end position="510"/>
    </location>
</feature>
<sequence length="510" mass="57261">MAGKACPANAFLYNGTLCACNPGRFFLNGSCSLFDAPAGKWGISSDVESTRTFLTTVLPLDSIKRVTQSQALLLEATLVALVSWLLFCVAIRFVRVDNGESSWFRIRWLISRLDFVYATKHWLDDRMVVRKRKTELGGTLSVASWILFVGLLSALLYQLITKRSIEVYRIRPANAPDLLEFVNDMEFNITTISSMSCSHLRGLDTLVTGTSGFIDYRVFPLSTYVNYRCYNTSRGPTISLKCNNCQVPRRDHYISWNFVDLPNEPATAIGFEFSLTAKDHGDDTHVSYVSGTVESSTNDTLKTFRGPDLNILKIHLFPRTYNNLHNLKLIQPLFHEFIPGSSLSEASDLMSSLQSSKSGIVNTTLYVSYLADYIVEIDNEKLNGPVTFLADVGGIYSISVAIFLYLLWQCEARFKKLRSEDSVMRDIRSRRRAQRNWDKLKKYVAYTWGPGNLDCSNISSTQQCNLTMDSSSGVGFLHKTEQNSVPKATERAKSRLAGSTEIQKGSQSPQ</sequence>
<feature type="transmembrane region" description="Helical" evidence="2">
    <location>
        <begin position="142"/>
        <end position="160"/>
    </location>
</feature>
<keyword evidence="2" id="KW-1133">Transmembrane helix</keyword>
<feature type="transmembrane region" description="Helical" evidence="2">
    <location>
        <begin position="72"/>
        <end position="94"/>
    </location>
</feature>
<dbReference type="Proteomes" id="UP001085076">
    <property type="component" value="Miscellaneous, Linkage group lg01"/>
</dbReference>
<feature type="transmembrane region" description="Helical" evidence="2">
    <location>
        <begin position="359"/>
        <end position="375"/>
    </location>
</feature>
<accession>A0A9D5HU47</accession>
<organism evidence="3 4">
    <name type="scientific">Dioscorea zingiberensis</name>
    <dbReference type="NCBI Taxonomy" id="325984"/>
    <lineage>
        <taxon>Eukaryota</taxon>
        <taxon>Viridiplantae</taxon>
        <taxon>Streptophyta</taxon>
        <taxon>Embryophyta</taxon>
        <taxon>Tracheophyta</taxon>
        <taxon>Spermatophyta</taxon>
        <taxon>Magnoliopsida</taxon>
        <taxon>Liliopsida</taxon>
        <taxon>Dioscoreales</taxon>
        <taxon>Dioscoreaceae</taxon>
        <taxon>Dioscorea</taxon>
    </lineage>
</organism>
<dbReference type="PANTHER" id="PTHR37254:SF1">
    <property type="entry name" value="OS01G0100500 PROTEIN"/>
    <property type="match status" value="1"/>
</dbReference>
<protein>
    <submittedName>
        <fullName evidence="3">Uncharacterized protein</fullName>
    </submittedName>
</protein>
<name>A0A9D5HU47_9LILI</name>
<keyword evidence="4" id="KW-1185">Reference proteome</keyword>
<dbReference type="OrthoDB" id="1909934at2759"/>
<evidence type="ECO:0000313" key="3">
    <source>
        <dbReference type="EMBL" id="KAJ0988969.1"/>
    </source>
</evidence>
<keyword evidence="2" id="KW-0472">Membrane</keyword>
<proteinExistence type="predicted"/>
<dbReference type="EMBL" id="JAGGNH010000001">
    <property type="protein sequence ID" value="KAJ0988969.1"/>
    <property type="molecule type" value="Genomic_DNA"/>
</dbReference>